<name>A0AAE0H334_9CHLO</name>
<dbReference type="EMBL" id="LGRX02000575">
    <property type="protein sequence ID" value="KAK3288156.1"/>
    <property type="molecule type" value="Genomic_DNA"/>
</dbReference>
<evidence type="ECO:0000313" key="1">
    <source>
        <dbReference type="EMBL" id="KAK3288156.1"/>
    </source>
</evidence>
<comment type="caution">
    <text evidence="1">The sequence shown here is derived from an EMBL/GenBank/DDBJ whole genome shotgun (WGS) entry which is preliminary data.</text>
</comment>
<evidence type="ECO:0000313" key="2">
    <source>
        <dbReference type="Proteomes" id="UP001190700"/>
    </source>
</evidence>
<gene>
    <name evidence="1" type="ORF">CYMTET_4358</name>
</gene>
<organism evidence="1 2">
    <name type="scientific">Cymbomonas tetramitiformis</name>
    <dbReference type="NCBI Taxonomy" id="36881"/>
    <lineage>
        <taxon>Eukaryota</taxon>
        <taxon>Viridiplantae</taxon>
        <taxon>Chlorophyta</taxon>
        <taxon>Pyramimonadophyceae</taxon>
        <taxon>Pyramimonadales</taxon>
        <taxon>Pyramimonadaceae</taxon>
        <taxon>Cymbomonas</taxon>
    </lineage>
</organism>
<keyword evidence="2" id="KW-1185">Reference proteome</keyword>
<accession>A0AAE0H334</accession>
<protein>
    <submittedName>
        <fullName evidence="1">Uncharacterized protein</fullName>
    </submittedName>
</protein>
<dbReference type="Proteomes" id="UP001190700">
    <property type="component" value="Unassembled WGS sequence"/>
</dbReference>
<proteinExistence type="predicted"/>
<sequence>MLENIPRTDKILSTFLAATCNLHVTVVLPCRMCFCALLLSVSSKTSILSIHGTCLGDCLISAFCEPCSLNQMAREVNKDQEDKATAKVSKDSRRSTFDFDGGMQMRLYGYPLPARGAKISYDFYWDRGTKASKFAGPCFCCLGMQD</sequence>
<reference evidence="1 2" key="1">
    <citation type="journal article" date="2015" name="Genome Biol. Evol.">
        <title>Comparative Genomics of a Bacterivorous Green Alga Reveals Evolutionary Causalities and Consequences of Phago-Mixotrophic Mode of Nutrition.</title>
        <authorList>
            <person name="Burns J.A."/>
            <person name="Paasch A."/>
            <person name="Narechania A."/>
            <person name="Kim E."/>
        </authorList>
    </citation>
    <scope>NUCLEOTIDE SEQUENCE [LARGE SCALE GENOMIC DNA]</scope>
    <source>
        <strain evidence="1 2">PLY_AMNH</strain>
    </source>
</reference>
<dbReference type="AlphaFoldDB" id="A0AAE0H334"/>